<accession>A0A8T0GKH0</accession>
<evidence type="ECO:0000313" key="3">
    <source>
        <dbReference type="Proteomes" id="UP000822688"/>
    </source>
</evidence>
<reference evidence="2" key="1">
    <citation type="submission" date="2020-06" db="EMBL/GenBank/DDBJ databases">
        <title>WGS assembly of Ceratodon purpureus strain R40.</title>
        <authorList>
            <person name="Carey S.B."/>
            <person name="Jenkins J."/>
            <person name="Shu S."/>
            <person name="Lovell J.T."/>
            <person name="Sreedasyam A."/>
            <person name="Maumus F."/>
            <person name="Tiley G.P."/>
            <person name="Fernandez-Pozo N."/>
            <person name="Barry K."/>
            <person name="Chen C."/>
            <person name="Wang M."/>
            <person name="Lipzen A."/>
            <person name="Daum C."/>
            <person name="Saski C.A."/>
            <person name="Payton A.C."/>
            <person name="Mcbreen J.C."/>
            <person name="Conrad R.E."/>
            <person name="Kollar L.M."/>
            <person name="Olsson S."/>
            <person name="Huttunen S."/>
            <person name="Landis J.B."/>
            <person name="Wickett N.J."/>
            <person name="Johnson M.G."/>
            <person name="Rensing S.A."/>
            <person name="Grimwood J."/>
            <person name="Schmutz J."/>
            <person name="Mcdaniel S.F."/>
        </authorList>
    </citation>
    <scope>NUCLEOTIDE SEQUENCE</scope>
    <source>
        <strain evidence="2">R40</strain>
    </source>
</reference>
<dbReference type="EMBL" id="CM026431">
    <property type="protein sequence ID" value="KAG0560046.1"/>
    <property type="molecule type" value="Genomic_DNA"/>
</dbReference>
<evidence type="ECO:0000313" key="2">
    <source>
        <dbReference type="EMBL" id="KAG0560046.1"/>
    </source>
</evidence>
<keyword evidence="3" id="KW-1185">Reference proteome</keyword>
<organism evidence="2 3">
    <name type="scientific">Ceratodon purpureus</name>
    <name type="common">Fire moss</name>
    <name type="synonym">Dicranum purpureum</name>
    <dbReference type="NCBI Taxonomy" id="3225"/>
    <lineage>
        <taxon>Eukaryota</taxon>
        <taxon>Viridiplantae</taxon>
        <taxon>Streptophyta</taxon>
        <taxon>Embryophyta</taxon>
        <taxon>Bryophyta</taxon>
        <taxon>Bryophytina</taxon>
        <taxon>Bryopsida</taxon>
        <taxon>Dicranidae</taxon>
        <taxon>Pseudoditrichales</taxon>
        <taxon>Ditrichaceae</taxon>
        <taxon>Ceratodon</taxon>
    </lineage>
</organism>
<feature type="region of interest" description="Disordered" evidence="1">
    <location>
        <begin position="33"/>
        <end position="71"/>
    </location>
</feature>
<sequence length="71" mass="7660">MGRDFAETSVNAGVLDHRCHKSHSPLALVSSKLPRFSETPERGIRHEDRLPITPVTASTETAPSAKALPLA</sequence>
<proteinExistence type="predicted"/>
<dbReference type="Proteomes" id="UP000822688">
    <property type="component" value="Chromosome 10"/>
</dbReference>
<protein>
    <submittedName>
        <fullName evidence="2">Uncharacterized protein</fullName>
    </submittedName>
</protein>
<evidence type="ECO:0000256" key="1">
    <source>
        <dbReference type="SAM" id="MobiDB-lite"/>
    </source>
</evidence>
<comment type="caution">
    <text evidence="2">The sequence shown here is derived from an EMBL/GenBank/DDBJ whole genome shotgun (WGS) entry which is preliminary data.</text>
</comment>
<feature type="compositionally biased region" description="Basic and acidic residues" evidence="1">
    <location>
        <begin position="38"/>
        <end position="50"/>
    </location>
</feature>
<name>A0A8T0GKH0_CERPU</name>
<dbReference type="AlphaFoldDB" id="A0A8T0GKH0"/>
<gene>
    <name evidence="2" type="ORF">KC19_10G150400</name>
</gene>